<comment type="caution">
    <text evidence="2">The sequence shown here is derived from an EMBL/GenBank/DDBJ whole genome shotgun (WGS) entry which is preliminary data.</text>
</comment>
<reference evidence="3" key="1">
    <citation type="journal article" date="2019" name="Int. J. Syst. Evol. Microbiol.">
        <title>The Global Catalogue of Microorganisms (GCM) 10K type strain sequencing project: providing services to taxonomists for standard genome sequencing and annotation.</title>
        <authorList>
            <consortium name="The Broad Institute Genomics Platform"/>
            <consortium name="The Broad Institute Genome Sequencing Center for Infectious Disease"/>
            <person name="Wu L."/>
            <person name="Ma J."/>
        </authorList>
    </citation>
    <scope>NUCLEOTIDE SEQUENCE [LARGE SCALE GENOMIC DNA]</scope>
    <source>
        <strain evidence="3">JCM 17441</strain>
    </source>
</reference>
<gene>
    <name evidence="2" type="ORF">GCM10022255_058710</name>
</gene>
<evidence type="ECO:0000256" key="1">
    <source>
        <dbReference type="SAM" id="MobiDB-lite"/>
    </source>
</evidence>
<proteinExistence type="predicted"/>
<keyword evidence="3" id="KW-1185">Reference proteome</keyword>
<protein>
    <submittedName>
        <fullName evidence="2">Uncharacterized protein</fullName>
    </submittedName>
</protein>
<accession>A0ABP8DEZ8</accession>
<feature type="compositionally biased region" description="Polar residues" evidence="1">
    <location>
        <begin position="126"/>
        <end position="141"/>
    </location>
</feature>
<sequence length="141" mass="14756">MNVTDRATEPNASSIGSICAVWNACDTVNRRVRNCDIRAATASTASGSPAMTVLAGLFTAAISTPSTRNPSTTSREARTAVIAPDVVMSPINAPREVTSRAASGSDMTPARYAAVISPIECPIRTSGRTPNESSSRNRATW</sequence>
<dbReference type="EMBL" id="BAABAT010000018">
    <property type="protein sequence ID" value="GAA4254349.1"/>
    <property type="molecule type" value="Genomic_DNA"/>
</dbReference>
<organism evidence="2 3">
    <name type="scientific">Dactylosporangium darangshiense</name>
    <dbReference type="NCBI Taxonomy" id="579108"/>
    <lineage>
        <taxon>Bacteria</taxon>
        <taxon>Bacillati</taxon>
        <taxon>Actinomycetota</taxon>
        <taxon>Actinomycetes</taxon>
        <taxon>Micromonosporales</taxon>
        <taxon>Micromonosporaceae</taxon>
        <taxon>Dactylosporangium</taxon>
    </lineage>
</organism>
<evidence type="ECO:0000313" key="3">
    <source>
        <dbReference type="Proteomes" id="UP001500620"/>
    </source>
</evidence>
<feature type="region of interest" description="Disordered" evidence="1">
    <location>
        <begin position="122"/>
        <end position="141"/>
    </location>
</feature>
<evidence type="ECO:0000313" key="2">
    <source>
        <dbReference type="EMBL" id="GAA4254349.1"/>
    </source>
</evidence>
<name>A0ABP8DEZ8_9ACTN</name>
<dbReference type="Proteomes" id="UP001500620">
    <property type="component" value="Unassembled WGS sequence"/>
</dbReference>